<feature type="region of interest" description="Disordered" evidence="1">
    <location>
        <begin position="1"/>
        <end position="20"/>
    </location>
</feature>
<protein>
    <submittedName>
        <fullName evidence="2">Uncharacterized protein</fullName>
    </submittedName>
</protein>
<dbReference type="Proteomes" id="UP000735302">
    <property type="component" value="Unassembled WGS sequence"/>
</dbReference>
<proteinExistence type="predicted"/>
<organism evidence="2 3">
    <name type="scientific">Plakobranchus ocellatus</name>
    <dbReference type="NCBI Taxonomy" id="259542"/>
    <lineage>
        <taxon>Eukaryota</taxon>
        <taxon>Metazoa</taxon>
        <taxon>Spiralia</taxon>
        <taxon>Lophotrochozoa</taxon>
        <taxon>Mollusca</taxon>
        <taxon>Gastropoda</taxon>
        <taxon>Heterobranchia</taxon>
        <taxon>Euthyneura</taxon>
        <taxon>Panpulmonata</taxon>
        <taxon>Sacoglossa</taxon>
        <taxon>Placobranchoidea</taxon>
        <taxon>Plakobranchidae</taxon>
        <taxon>Plakobranchus</taxon>
    </lineage>
</organism>
<evidence type="ECO:0000256" key="1">
    <source>
        <dbReference type="SAM" id="MobiDB-lite"/>
    </source>
</evidence>
<name>A0AAV4DXV3_9GAST</name>
<dbReference type="EMBL" id="BLXT01008455">
    <property type="protein sequence ID" value="GFO48845.1"/>
    <property type="molecule type" value="Genomic_DNA"/>
</dbReference>
<keyword evidence="3" id="KW-1185">Reference proteome</keyword>
<evidence type="ECO:0000313" key="2">
    <source>
        <dbReference type="EMBL" id="GFO48845.1"/>
    </source>
</evidence>
<sequence length="81" mass="8725">MVCGQSRMAKGNGESSSIRENDVLDAGIGGSDVNISALESSIAENLTLVRRRDSMPVVGHQVINELLDKKINESSLEPQEK</sequence>
<gene>
    <name evidence="2" type="ORF">PoB_007535000</name>
</gene>
<reference evidence="2 3" key="1">
    <citation type="journal article" date="2021" name="Elife">
        <title>Chloroplast acquisition without the gene transfer in kleptoplastic sea slugs, Plakobranchus ocellatus.</title>
        <authorList>
            <person name="Maeda T."/>
            <person name="Takahashi S."/>
            <person name="Yoshida T."/>
            <person name="Shimamura S."/>
            <person name="Takaki Y."/>
            <person name="Nagai Y."/>
            <person name="Toyoda A."/>
            <person name="Suzuki Y."/>
            <person name="Arimoto A."/>
            <person name="Ishii H."/>
            <person name="Satoh N."/>
            <person name="Nishiyama T."/>
            <person name="Hasebe M."/>
            <person name="Maruyama T."/>
            <person name="Minagawa J."/>
            <person name="Obokata J."/>
            <person name="Shigenobu S."/>
        </authorList>
    </citation>
    <scope>NUCLEOTIDE SEQUENCE [LARGE SCALE GENOMIC DNA]</scope>
</reference>
<dbReference type="AlphaFoldDB" id="A0AAV4DXV3"/>
<evidence type="ECO:0000313" key="3">
    <source>
        <dbReference type="Proteomes" id="UP000735302"/>
    </source>
</evidence>
<accession>A0AAV4DXV3</accession>
<comment type="caution">
    <text evidence="2">The sequence shown here is derived from an EMBL/GenBank/DDBJ whole genome shotgun (WGS) entry which is preliminary data.</text>
</comment>